<gene>
    <name evidence="2" type="ORF">SSLFYP27_02583</name>
</gene>
<evidence type="ECO:0000259" key="1">
    <source>
        <dbReference type="PROSITE" id="PS51729"/>
    </source>
</evidence>
<name>A0A6N3FPD0_STASI</name>
<dbReference type="PANTHER" id="PTHR31435:SF10">
    <property type="entry name" value="BSR4717 PROTEIN"/>
    <property type="match status" value="1"/>
</dbReference>
<dbReference type="InterPro" id="IPR031165">
    <property type="entry name" value="GNAT_YJDJ"/>
</dbReference>
<dbReference type="EMBL" id="CACRUO010000065">
    <property type="protein sequence ID" value="VYU53914.1"/>
    <property type="molecule type" value="Genomic_DNA"/>
</dbReference>
<proteinExistence type="predicted"/>
<dbReference type="PROSITE" id="PS51729">
    <property type="entry name" value="GNAT_YJDJ"/>
    <property type="match status" value="1"/>
</dbReference>
<sequence>MTEVKHGHNKFYVGQDENNYQAQMTYVPTGPDLFIIDHTEVSEALRGQRVGYAMVEAAVNYARENNMKIVPLCPFAKSVFDKTPEYADVLKS</sequence>
<evidence type="ECO:0000313" key="2">
    <source>
        <dbReference type="EMBL" id="VYU53914.1"/>
    </source>
</evidence>
<feature type="domain" description="N-acetyltransferase" evidence="1">
    <location>
        <begin position="3"/>
        <end position="91"/>
    </location>
</feature>
<dbReference type="PANTHER" id="PTHR31435">
    <property type="entry name" value="PROTEIN NATD1"/>
    <property type="match status" value="1"/>
</dbReference>
<dbReference type="Pfam" id="PF14542">
    <property type="entry name" value="Acetyltransf_CG"/>
    <property type="match status" value="1"/>
</dbReference>
<dbReference type="RefSeq" id="WP_002480239.1">
    <property type="nucleotide sequence ID" value="NZ_CACRUO010000065.1"/>
</dbReference>
<dbReference type="InterPro" id="IPR045057">
    <property type="entry name" value="Gcn5-rel_NAT"/>
</dbReference>
<reference evidence="2" key="1">
    <citation type="submission" date="2019-11" db="EMBL/GenBank/DDBJ databases">
        <authorList>
            <person name="Feng L."/>
        </authorList>
    </citation>
    <scope>NUCLEOTIDE SEQUENCE</scope>
    <source>
        <strain evidence="2">SsimulansLFYP27</strain>
    </source>
</reference>
<protein>
    <recommendedName>
        <fullName evidence="1">N-acetyltransferase domain-containing protein</fullName>
    </recommendedName>
</protein>
<dbReference type="CDD" id="cd04301">
    <property type="entry name" value="NAT_SF"/>
    <property type="match status" value="1"/>
</dbReference>
<dbReference type="InterPro" id="IPR016181">
    <property type="entry name" value="Acyl_CoA_acyltransferase"/>
</dbReference>
<accession>A0A6N3FPD0</accession>
<organism evidence="2">
    <name type="scientific">Staphylococcus simulans</name>
    <dbReference type="NCBI Taxonomy" id="1286"/>
    <lineage>
        <taxon>Bacteria</taxon>
        <taxon>Bacillati</taxon>
        <taxon>Bacillota</taxon>
        <taxon>Bacilli</taxon>
        <taxon>Bacillales</taxon>
        <taxon>Staphylococcaceae</taxon>
        <taxon>Staphylococcus</taxon>
    </lineage>
</organism>
<dbReference type="Gene3D" id="3.40.630.30">
    <property type="match status" value="1"/>
</dbReference>
<dbReference type="AlphaFoldDB" id="A0A6N3FPD0"/>
<dbReference type="SUPFAM" id="SSF55729">
    <property type="entry name" value="Acyl-CoA N-acyltransferases (Nat)"/>
    <property type="match status" value="1"/>
</dbReference>